<evidence type="ECO:0000256" key="1">
    <source>
        <dbReference type="SAM" id="Phobius"/>
    </source>
</evidence>
<keyword evidence="1" id="KW-0812">Transmembrane</keyword>
<sequence>MMSAEKERYRLKEVLSQYGGIQQRWLLVFSLAAYKREEVSLQKRIEKEHEKVQKEVWHLTNQVFPDKQAAEEACGKLQRKWSYHGLTAQYEPVYRYVKRGHPKTGQQPQEILWKVVAEVREDQEKRQRAKKFLGKFILATNQLDSEEMPPENMLDVYKGQTVSVERGFRFLKDPLFFASGLFLHKPERIMSLLMVMGLSLLVYSLVERKLRLQLSQHHECVPNQVGKPTQNPTLRRIFQVFQGIHLLILKNTPQGEYKVLNLKPIHLKIIRLLGPHVENCYFFHL</sequence>
<dbReference type="AlphaFoldDB" id="A0A533Q5S5"/>
<feature type="transmembrane region" description="Helical" evidence="1">
    <location>
        <begin position="189"/>
        <end position="206"/>
    </location>
</feature>
<dbReference type="PANTHER" id="PTHR34614">
    <property type="match status" value="1"/>
</dbReference>
<keyword evidence="1" id="KW-1133">Transmembrane helix</keyword>
<dbReference type="PANTHER" id="PTHR34614:SF2">
    <property type="entry name" value="TRANSPOSASE IS4-LIKE DOMAIN-CONTAINING PROTEIN"/>
    <property type="match status" value="1"/>
</dbReference>
<gene>
    <name evidence="2" type="ORF">JETT_3837</name>
</gene>
<dbReference type="InterPro" id="IPR047654">
    <property type="entry name" value="IS1634_transpos"/>
</dbReference>
<comment type="caution">
    <text evidence="2">The sequence shown here is derived from an EMBL/GenBank/DDBJ whole genome shotgun (WGS) entry which is preliminary data.</text>
</comment>
<dbReference type="EMBL" id="SULG01000169">
    <property type="protein sequence ID" value="TLD39896.1"/>
    <property type="molecule type" value="Genomic_DNA"/>
</dbReference>
<dbReference type="NCBIfam" id="NF033559">
    <property type="entry name" value="transpos_IS1634"/>
    <property type="match status" value="1"/>
</dbReference>
<evidence type="ECO:0000313" key="2">
    <source>
        <dbReference type="EMBL" id="TLD39896.1"/>
    </source>
</evidence>
<dbReference type="Proteomes" id="UP000319783">
    <property type="component" value="Unassembled WGS sequence"/>
</dbReference>
<keyword evidence="1" id="KW-0472">Membrane</keyword>
<proteinExistence type="predicted"/>
<name>A0A533Q5S5_9BACT</name>
<evidence type="ECO:0000313" key="3">
    <source>
        <dbReference type="Proteomes" id="UP000319783"/>
    </source>
</evidence>
<protein>
    <submittedName>
        <fullName evidence="2">Mobile element protein</fullName>
    </submittedName>
</protein>
<organism evidence="2 3">
    <name type="scientific">Candidatus Jettenia ecosi</name>
    <dbReference type="NCBI Taxonomy" id="2494326"/>
    <lineage>
        <taxon>Bacteria</taxon>
        <taxon>Pseudomonadati</taxon>
        <taxon>Planctomycetota</taxon>
        <taxon>Candidatus Brocadiia</taxon>
        <taxon>Candidatus Brocadiales</taxon>
        <taxon>Candidatus Brocadiaceae</taxon>
        <taxon>Candidatus Jettenia</taxon>
    </lineage>
</organism>
<reference evidence="2 3" key="1">
    <citation type="submission" date="2019-04" db="EMBL/GenBank/DDBJ databases">
        <title>Genome of a novel bacterium Candidatus Jettenia ecosi reconstructed from metagenome of an anammox bioreactor.</title>
        <authorList>
            <person name="Mardanov A.V."/>
            <person name="Beletsky A.V."/>
            <person name="Ravin N.V."/>
            <person name="Botchkova E.A."/>
            <person name="Litti Y.V."/>
            <person name="Nozhevnikova A.N."/>
        </authorList>
    </citation>
    <scope>NUCLEOTIDE SEQUENCE [LARGE SCALE GENOMIC DNA]</scope>
    <source>
        <strain evidence="2">J2</strain>
    </source>
</reference>
<accession>A0A533Q5S5</accession>